<proteinExistence type="predicted"/>
<reference evidence="1 2" key="1">
    <citation type="submission" date="2023-01" db="EMBL/GenBank/DDBJ databases">
        <authorList>
            <person name="Whitehead M."/>
        </authorList>
    </citation>
    <scope>NUCLEOTIDE SEQUENCE [LARGE SCALE GENOMIC DNA]</scope>
</reference>
<organism evidence="1 2">
    <name type="scientific">Macrosiphum euphorbiae</name>
    <name type="common">potato aphid</name>
    <dbReference type="NCBI Taxonomy" id="13131"/>
    <lineage>
        <taxon>Eukaryota</taxon>
        <taxon>Metazoa</taxon>
        <taxon>Ecdysozoa</taxon>
        <taxon>Arthropoda</taxon>
        <taxon>Hexapoda</taxon>
        <taxon>Insecta</taxon>
        <taxon>Pterygota</taxon>
        <taxon>Neoptera</taxon>
        <taxon>Paraneoptera</taxon>
        <taxon>Hemiptera</taxon>
        <taxon>Sternorrhyncha</taxon>
        <taxon>Aphidomorpha</taxon>
        <taxon>Aphidoidea</taxon>
        <taxon>Aphididae</taxon>
        <taxon>Macrosiphini</taxon>
        <taxon>Macrosiphum</taxon>
    </lineage>
</organism>
<name>A0AAV0WXL2_9HEMI</name>
<protein>
    <submittedName>
        <fullName evidence="1">Uncharacterized protein</fullName>
    </submittedName>
</protein>
<gene>
    <name evidence="1" type="ORF">MEUPH1_LOCUS16031</name>
</gene>
<accession>A0AAV0WXL2</accession>
<evidence type="ECO:0000313" key="2">
    <source>
        <dbReference type="Proteomes" id="UP001160148"/>
    </source>
</evidence>
<comment type="caution">
    <text evidence="1">The sequence shown here is derived from an EMBL/GenBank/DDBJ whole genome shotgun (WGS) entry which is preliminary data.</text>
</comment>
<evidence type="ECO:0000313" key="1">
    <source>
        <dbReference type="EMBL" id="CAI6360770.1"/>
    </source>
</evidence>
<dbReference type="EMBL" id="CARXXK010000003">
    <property type="protein sequence ID" value="CAI6360770.1"/>
    <property type="molecule type" value="Genomic_DNA"/>
</dbReference>
<dbReference type="AlphaFoldDB" id="A0AAV0WXL2"/>
<keyword evidence="2" id="KW-1185">Reference proteome</keyword>
<sequence length="91" mass="10981">MTAAVEDKSQTEWEKRLENNRIKYGKRTEEIRPPENELKYVLWKILNRLRIKSAGTRRMIFINLQHFRGFVYLNEVLFRPPNEYVVKLSIG</sequence>
<dbReference type="Proteomes" id="UP001160148">
    <property type="component" value="Unassembled WGS sequence"/>
</dbReference>